<dbReference type="KEGG" id="apro:ChprMp015"/>
<dbReference type="GO" id="GO:0006412">
    <property type="term" value="P:translation"/>
    <property type="evidence" value="ECO:0007669"/>
    <property type="project" value="InterPro"/>
</dbReference>
<dbReference type="EMBL" id="KY681419">
    <property type="protein sequence ID" value="ARV87650.1"/>
    <property type="molecule type" value="Genomic_DNA"/>
</dbReference>
<sequence>MNGQKQYGTTRNTVINSNKFINLLMIDGKKSVAVQLFYDSLLILKHKKLKKNVFSDQTPKDTVKMDKIHMNHNQRIGKGKINEVLEKGKINYIYEFNKKALEEITIPLNNDSMSIEMSSLLEVVSIAIENVTPSVELKKVRRAGNTFLIPAILSQHKADTLAMRWIIESARKKQQGSSQNFSECLADEIYQAYSKQGKARQKRDELHTAAITNRANIRYRWW</sequence>
<reference evidence="5" key="1">
    <citation type="submission" date="2013-03" db="EMBL/GenBank/DDBJ databases">
        <title>Organelle genomes of microalga Chlorella protothecoides reveal evolution from autotroph to heterotroph.</title>
        <authorList>
            <person name="Yan D."/>
            <person name="Wang Y."/>
            <person name="Shen Y."/>
            <person name="Gong J."/>
            <person name="Gao C."/>
            <person name="Jiang H."/>
            <person name="Dai J."/>
            <person name="Wu Q."/>
        </authorList>
    </citation>
    <scope>NUCLEOTIDE SEQUENCE</scope>
</reference>
<geneLocation type="mitochondrion" evidence="5"/>
<dbReference type="EMBL" id="KC843974">
    <property type="protein sequence ID" value="AGN72419.1"/>
    <property type="molecule type" value="Genomic_DNA"/>
</dbReference>
<dbReference type="GeneID" id="22656767"/>
<organism evidence="5">
    <name type="scientific">Auxenochlorella protothecoides</name>
    <name type="common">Green microalga</name>
    <name type="synonym">Chlorella protothecoides</name>
    <dbReference type="NCBI Taxonomy" id="3075"/>
    <lineage>
        <taxon>Eukaryota</taxon>
        <taxon>Viridiplantae</taxon>
        <taxon>Chlorophyta</taxon>
        <taxon>core chlorophytes</taxon>
        <taxon>Trebouxiophyceae</taxon>
        <taxon>Chlorellales</taxon>
        <taxon>Chlorellaceae</taxon>
        <taxon>Auxenochlorella</taxon>
    </lineage>
</organism>
<accession>A0A0A6ZE43</accession>
<evidence type="ECO:0000259" key="4">
    <source>
        <dbReference type="Pfam" id="PF00177"/>
    </source>
</evidence>
<dbReference type="SUPFAM" id="SSF47973">
    <property type="entry name" value="Ribosomal protein S7"/>
    <property type="match status" value="1"/>
</dbReference>
<protein>
    <submittedName>
        <fullName evidence="5 6">Ribosomal protein S7</fullName>
    </submittedName>
</protein>
<dbReference type="PANTHER" id="PTHR11205">
    <property type="entry name" value="RIBOSOMAL PROTEIN S7"/>
    <property type="match status" value="1"/>
</dbReference>
<name>A0A0A6ZE43_AUXPR</name>
<gene>
    <name evidence="5" type="primary">rps7</name>
    <name evidence="6" type="ORF">BW920_0100</name>
    <name evidence="5" type="ORF">ChprMp015</name>
</gene>
<evidence type="ECO:0000256" key="3">
    <source>
        <dbReference type="ARBA" id="ARBA00023274"/>
    </source>
</evidence>
<feature type="domain" description="Small ribosomal subunit protein uS7" evidence="4">
    <location>
        <begin position="60"/>
        <end position="214"/>
    </location>
</feature>
<reference evidence="6" key="2">
    <citation type="submission" date="2017-02" db="EMBL/GenBank/DDBJ databases">
        <title>Whole genome sequencing of photosynthetic microalga Auxenochlorella protothecoides UTEX 2341.</title>
        <authorList>
            <person name="Patelou M."/>
            <person name="Skliros D."/>
            <person name="Kalliampakou K.I."/>
            <person name="Ioannidis N.E."/>
            <person name="Papazi A."/>
            <person name="Katharios P."/>
            <person name="Kotzabasis K."/>
            <person name="Flemetakis E."/>
        </authorList>
    </citation>
    <scope>NUCLEOTIDE SEQUENCE</scope>
    <source>
        <strain evidence="6">UTEX 2341</strain>
    </source>
</reference>
<dbReference type="InterPro" id="IPR000235">
    <property type="entry name" value="Ribosomal_uS7"/>
</dbReference>
<comment type="similarity">
    <text evidence="1">Belongs to the universal ribosomal protein uS7 family.</text>
</comment>
<dbReference type="InterPro" id="IPR023798">
    <property type="entry name" value="Ribosomal_uS7_dom"/>
</dbReference>
<evidence type="ECO:0000256" key="2">
    <source>
        <dbReference type="ARBA" id="ARBA00022980"/>
    </source>
</evidence>
<proteinExistence type="inferred from homology"/>
<evidence type="ECO:0000256" key="1">
    <source>
        <dbReference type="ARBA" id="ARBA00007151"/>
    </source>
</evidence>
<dbReference type="InterPro" id="IPR036823">
    <property type="entry name" value="Ribosomal_uS7_dom_sf"/>
</dbReference>
<keyword evidence="3" id="KW-0687">Ribonucleoprotein</keyword>
<keyword evidence="5" id="KW-0496">Mitochondrion</keyword>
<feature type="domain" description="Small ribosomal subunit protein uS7" evidence="4">
    <location>
        <begin position="17"/>
        <end position="52"/>
    </location>
</feature>
<dbReference type="GO" id="GO:1990904">
    <property type="term" value="C:ribonucleoprotein complex"/>
    <property type="evidence" value="ECO:0007669"/>
    <property type="project" value="UniProtKB-KW"/>
</dbReference>
<dbReference type="AlphaFoldDB" id="A0A0A6ZE43"/>
<keyword evidence="2 5" id="KW-0689">Ribosomal protein</keyword>
<dbReference type="Pfam" id="PF00177">
    <property type="entry name" value="Ribosomal_S7"/>
    <property type="match status" value="2"/>
</dbReference>
<evidence type="ECO:0000313" key="6">
    <source>
        <dbReference type="EMBL" id="ARV87650.1"/>
    </source>
</evidence>
<dbReference type="GO" id="GO:0005840">
    <property type="term" value="C:ribosome"/>
    <property type="evidence" value="ECO:0007669"/>
    <property type="project" value="UniProtKB-KW"/>
</dbReference>
<dbReference type="Gene3D" id="1.10.455.10">
    <property type="entry name" value="Ribosomal protein S7 domain"/>
    <property type="match status" value="1"/>
</dbReference>
<evidence type="ECO:0000313" key="5">
    <source>
        <dbReference type="EMBL" id="AGN72419.1"/>
    </source>
</evidence>
<dbReference type="RefSeq" id="YP_009112908.1">
    <property type="nucleotide sequence ID" value="NC_026009.1"/>
</dbReference>